<proteinExistence type="predicted"/>
<dbReference type="Proteomes" id="UP000320643">
    <property type="component" value="Unassembled WGS sequence"/>
</dbReference>
<dbReference type="OrthoDB" id="796745at2"/>
<evidence type="ECO:0000313" key="1">
    <source>
        <dbReference type="EMBL" id="TRW21084.1"/>
    </source>
</evidence>
<dbReference type="RefSeq" id="WP_143375311.1">
    <property type="nucleotide sequence ID" value="NZ_VJVZ01000022.1"/>
</dbReference>
<protein>
    <submittedName>
        <fullName evidence="1">Uncharacterized protein</fullName>
    </submittedName>
</protein>
<evidence type="ECO:0000313" key="2">
    <source>
        <dbReference type="Proteomes" id="UP000320643"/>
    </source>
</evidence>
<accession>A0A552US80</accession>
<gene>
    <name evidence="1" type="ORF">FMM05_20565</name>
</gene>
<dbReference type="EMBL" id="VJVZ01000022">
    <property type="protein sequence ID" value="TRW21084.1"/>
    <property type="molecule type" value="Genomic_DNA"/>
</dbReference>
<sequence length="93" mass="11062">MPVFTKMSLRYTYNWPEDVATEISSSDDDVIDIKNGYHVLNYINVFFARKGLTSTDTFYKLEFILNERMPSTLETRKEITSFVLKAWNRIFYN</sequence>
<keyword evidence="2" id="KW-1185">Reference proteome</keyword>
<reference evidence="1 2" key="1">
    <citation type="submission" date="2019-07" db="EMBL/GenBank/DDBJ databases">
        <title>Flavobacterium sp. nov., isolated from glacier ice.</title>
        <authorList>
            <person name="Liu Q."/>
            <person name="Xin Y.-H."/>
        </authorList>
    </citation>
    <scope>NUCLEOTIDE SEQUENCE [LARGE SCALE GENOMIC DNA]</scope>
    <source>
        <strain evidence="1 2">ZT4R6</strain>
    </source>
</reference>
<name>A0A552US80_9FLAO</name>
<dbReference type="AlphaFoldDB" id="A0A552US80"/>
<comment type="caution">
    <text evidence="1">The sequence shown here is derived from an EMBL/GenBank/DDBJ whole genome shotgun (WGS) entry which is preliminary data.</text>
</comment>
<organism evidence="1 2">
    <name type="scientific">Flavobacterium zepuense</name>
    <dbReference type="NCBI Taxonomy" id="2593302"/>
    <lineage>
        <taxon>Bacteria</taxon>
        <taxon>Pseudomonadati</taxon>
        <taxon>Bacteroidota</taxon>
        <taxon>Flavobacteriia</taxon>
        <taxon>Flavobacteriales</taxon>
        <taxon>Flavobacteriaceae</taxon>
        <taxon>Flavobacterium</taxon>
    </lineage>
</organism>